<dbReference type="OrthoDB" id="1678912at2759"/>
<accession>A0A2H3T7G6</accession>
<organism evidence="3 4">
    <name type="scientific">Fusarium oxysporum</name>
    <name type="common">Fusarium vascular wilt</name>
    <dbReference type="NCBI Taxonomy" id="5507"/>
    <lineage>
        <taxon>Eukaryota</taxon>
        <taxon>Fungi</taxon>
        <taxon>Dikarya</taxon>
        <taxon>Ascomycota</taxon>
        <taxon>Pezizomycotina</taxon>
        <taxon>Sordariomycetes</taxon>
        <taxon>Hypocreomycetidae</taxon>
        <taxon>Hypocreales</taxon>
        <taxon>Nectriaceae</taxon>
        <taxon>Fusarium</taxon>
        <taxon>Fusarium oxysporum species complex</taxon>
    </lineage>
</organism>
<dbReference type="VEuPathDB" id="FungiDB:FOMG_16460"/>
<sequence>MSSHDFLISKCDSLLMTAEQLFSTLTALCSTVRTEASQKNRPTQFATRVAEPSDDSATNLLWRILSELNGLADRSQTLQSQVEDISGIISRYNNSNTANWEDGKNATHTVSQSTQPPTASGSDQQADIPMLVSESITARPAPFQSPEAEGDNINRYHATQAPTTPSPARQNPRASPNARPDSSTSTSSYTARHTSPAGSDATHLTWPESTTWVQGQDIARMGAGSPQDDEQAQLSSAGNLNAPTSRCKWAITNHQRPRNQAADDTANSPDPHQPPMAVNGASTSGNGEPNIAVAYDGNPNQVVEDTFMTDSNIVANPLVQIHSPEGEYDNDVHDQQIQFLTTPSPSREEGDLADEAVRLGTRRESTPPTSTTTTRSMPSSTSGSSVSQATTTLSSADMEKLVPKLAELEREGVGQHISVPRLNVDLADIQECVNVDNEKWQYTSMRYGAGPEGQGYARVYTSGSKTSIDWPAFTAEVKRPTAEEARAIFENIVQNPPEGEFPYYVGHANILSDKPLNPGPIITEKPAFKDLHTQFHHISSHLSANRIHCEDMTSVEQTSTGPTYRGLRSYNEVYFGTGYKLWLAIAKHHIGKFDAFVKANWKCNKCNQAVAHQNLLLAPSRLEKEGIDYIIAVVGHGEAFWTLPGQQHATVNFGYCAARSIYHSHPEDKLNPQSALQCSDCGMFKAGIECGATTVLALALGSSQTPLVSTPPNRKRKAHQKLSKTFCKMIVRTNAVARRELDKIEGEIAVIPYRSPQIDRQNPSLAELDVYKRVAAVRSKLAVQQFTDLVREWRQKQSTVTVDPTKHSLDQAMVLVKHYTGKARLQILCLRLAQRRLAQESDKVKGPIQLNHQPTFLDNLASRHGITKAELKGHLRDGRQWDRVCGAYDGLLPFILLDTYNDFGISKREWLMLGHKEHVEEADTFHNLLNDDYIKNISAAGKVFEEMISGVPVVFLWEESGIDPTADNVDVLLKQCLAK</sequence>
<feature type="region of interest" description="Disordered" evidence="1">
    <location>
        <begin position="157"/>
        <end position="206"/>
    </location>
</feature>
<dbReference type="Gene3D" id="2.60.120.650">
    <property type="entry name" value="Cupin"/>
    <property type="match status" value="1"/>
</dbReference>
<feature type="region of interest" description="Disordered" evidence="1">
    <location>
        <begin position="220"/>
        <end position="242"/>
    </location>
</feature>
<dbReference type="Pfam" id="PF02373">
    <property type="entry name" value="JmjC"/>
    <property type="match status" value="1"/>
</dbReference>
<dbReference type="VEuPathDB" id="FungiDB:FOC1_g10001124"/>
<gene>
    <name evidence="3" type="ORF">FRV6_08815</name>
</gene>
<dbReference type="VEuPathDB" id="FungiDB:FOZG_04482"/>
<evidence type="ECO:0000313" key="4">
    <source>
        <dbReference type="Proteomes" id="UP000219369"/>
    </source>
</evidence>
<dbReference type="Proteomes" id="UP000219369">
    <property type="component" value="Unassembled WGS sequence"/>
</dbReference>
<dbReference type="InterPro" id="IPR003347">
    <property type="entry name" value="JmjC_dom"/>
</dbReference>
<evidence type="ECO:0000256" key="1">
    <source>
        <dbReference type="SAM" id="MobiDB-lite"/>
    </source>
</evidence>
<feature type="compositionally biased region" description="Basic and acidic residues" evidence="1">
    <location>
        <begin position="346"/>
        <end position="365"/>
    </location>
</feature>
<dbReference type="VEuPathDB" id="FungiDB:FOXG_12581"/>
<evidence type="ECO:0000313" key="3">
    <source>
        <dbReference type="EMBL" id="SCO84688.1"/>
    </source>
</evidence>
<feature type="region of interest" description="Disordered" evidence="1">
    <location>
        <begin position="99"/>
        <end position="124"/>
    </location>
</feature>
<proteinExistence type="predicted"/>
<feature type="compositionally biased region" description="Polar residues" evidence="1">
    <location>
        <begin position="106"/>
        <end position="124"/>
    </location>
</feature>
<protein>
    <recommendedName>
        <fullName evidence="2">JmjC domain-containing protein</fullName>
    </recommendedName>
</protein>
<feature type="domain" description="JmjC" evidence="2">
    <location>
        <begin position="577"/>
        <end position="660"/>
    </location>
</feature>
<name>A0A2H3T7G6_FUSOX</name>
<dbReference type="AlphaFoldDB" id="A0A2H3T7G6"/>
<reference evidence="4" key="1">
    <citation type="submission" date="2016-09" db="EMBL/GenBank/DDBJ databases">
        <authorList>
            <person name="Guldener U."/>
        </authorList>
    </citation>
    <scope>NUCLEOTIDE SEQUENCE [LARGE SCALE GENOMIC DNA]</scope>
    <source>
        <strain evidence="4">V64-1</strain>
    </source>
</reference>
<feature type="compositionally biased region" description="Polar residues" evidence="1">
    <location>
        <begin position="160"/>
        <end position="197"/>
    </location>
</feature>
<feature type="compositionally biased region" description="Low complexity" evidence="1">
    <location>
        <begin position="366"/>
        <end position="392"/>
    </location>
</feature>
<feature type="region of interest" description="Disordered" evidence="1">
    <location>
        <begin position="342"/>
        <end position="395"/>
    </location>
</feature>
<dbReference type="EMBL" id="FMJY01000005">
    <property type="protein sequence ID" value="SCO84688.1"/>
    <property type="molecule type" value="Genomic_DNA"/>
</dbReference>
<dbReference type="VEuPathDB" id="FungiDB:HZS61_017885"/>
<feature type="region of interest" description="Disordered" evidence="1">
    <location>
        <begin position="255"/>
        <end position="291"/>
    </location>
</feature>
<evidence type="ECO:0000259" key="2">
    <source>
        <dbReference type="Pfam" id="PF02373"/>
    </source>
</evidence>
<feature type="compositionally biased region" description="Polar residues" evidence="1">
    <location>
        <begin position="232"/>
        <end position="242"/>
    </location>
</feature>